<keyword evidence="2" id="KW-1185">Reference proteome</keyword>
<accession>A0A7R7WU80</accession>
<organism evidence="1 2">
    <name type="scientific">Aspergillus kawachii</name>
    <name type="common">White koji mold</name>
    <name type="synonym">Aspergillus awamori var. kawachi</name>
    <dbReference type="NCBI Taxonomy" id="1069201"/>
    <lineage>
        <taxon>Eukaryota</taxon>
        <taxon>Fungi</taxon>
        <taxon>Dikarya</taxon>
        <taxon>Ascomycota</taxon>
        <taxon>Pezizomycotina</taxon>
        <taxon>Eurotiomycetes</taxon>
        <taxon>Eurotiomycetidae</taxon>
        <taxon>Eurotiales</taxon>
        <taxon>Aspergillaceae</taxon>
        <taxon>Aspergillus</taxon>
        <taxon>Aspergillus subgen. Circumdati</taxon>
    </lineage>
</organism>
<name>A0A7R7WU80_ASPKA</name>
<proteinExistence type="predicted"/>
<reference evidence="1" key="2">
    <citation type="submission" date="2021-02" db="EMBL/GenBank/DDBJ databases">
        <title>Aspergillus luchuensis mut. kawachii IFO 4304 genome sequence.</title>
        <authorList>
            <person name="Mori K."/>
            <person name="Kadooka C."/>
            <person name="Goto M."/>
            <person name="Futagami T."/>
        </authorList>
    </citation>
    <scope>NUCLEOTIDE SEQUENCE</scope>
    <source>
        <strain evidence="1">IFO 4308</strain>
    </source>
</reference>
<dbReference type="Proteomes" id="UP000661280">
    <property type="component" value="Chromosome 3"/>
</dbReference>
<evidence type="ECO:0000313" key="1">
    <source>
        <dbReference type="EMBL" id="BCR96712.1"/>
    </source>
</evidence>
<dbReference type="KEGG" id="aluc:AKAW2_30031S"/>
<dbReference type="AlphaFoldDB" id="A0A7R7WU80"/>
<sequence length="143" mass="15810">MLSRFGCHFTVLYPNTTATRLPQPDSNDAKSNLRSDKGSVVDGKLELILRANKNAADAGMKAAAAEDSYKIWAKILINPENLDKNQTAEDLSYILQGNRLKQLNVSIALSLLTTCHRRCPVNELVTQLDSKRTLQKWKGGILG</sequence>
<dbReference type="RefSeq" id="XP_041540478.1">
    <property type="nucleotide sequence ID" value="XM_041686499.1"/>
</dbReference>
<reference evidence="1" key="1">
    <citation type="submission" date="2021-01" db="EMBL/GenBank/DDBJ databases">
        <authorList>
            <consortium name="Aspergillus luchuensis mut. kawachii IFO 4304 genome sequencing consortium"/>
            <person name="Kazuki M."/>
            <person name="Futagami T."/>
        </authorList>
    </citation>
    <scope>NUCLEOTIDE SEQUENCE</scope>
    <source>
        <strain evidence="1">IFO 4308</strain>
    </source>
</reference>
<protein>
    <submittedName>
        <fullName evidence="1">Uncharacterized protein</fullName>
    </submittedName>
</protein>
<gene>
    <name evidence="1" type="ORF">AKAW2_30031S</name>
</gene>
<evidence type="ECO:0000313" key="2">
    <source>
        <dbReference type="Proteomes" id="UP000661280"/>
    </source>
</evidence>
<dbReference type="GeneID" id="64958037"/>
<dbReference type="EMBL" id="AP024427">
    <property type="protein sequence ID" value="BCR96712.1"/>
    <property type="molecule type" value="Genomic_DNA"/>
</dbReference>